<keyword evidence="3" id="KW-1185">Reference proteome</keyword>
<dbReference type="AlphaFoldDB" id="A0A3M7RN11"/>
<keyword evidence="1" id="KW-0472">Membrane</keyword>
<protein>
    <submittedName>
        <fullName evidence="2">Uncharacterized protein</fullName>
    </submittedName>
</protein>
<feature type="transmembrane region" description="Helical" evidence="1">
    <location>
        <begin position="20"/>
        <end position="40"/>
    </location>
</feature>
<proteinExistence type="predicted"/>
<evidence type="ECO:0000313" key="2">
    <source>
        <dbReference type="EMBL" id="RNA24688.1"/>
    </source>
</evidence>
<evidence type="ECO:0000256" key="1">
    <source>
        <dbReference type="SAM" id="Phobius"/>
    </source>
</evidence>
<sequence length="161" mass="19226">MCYQNILFKSRTWYFLEFQFFLKLPFFPNVITIVIITHFFKDLKLHILVYVVVYPILRQNRTTVAYSEPNELLRKRNLKSELEAKQATLARNDLDSSCDNGLLFLKNDPLKMGHVQNKLKFIMIINFQSFYIVDNQMEMVKIVRIKNVRVKLSEKKSQNKN</sequence>
<dbReference type="EMBL" id="REGN01003071">
    <property type="protein sequence ID" value="RNA24688.1"/>
    <property type="molecule type" value="Genomic_DNA"/>
</dbReference>
<reference evidence="2 3" key="1">
    <citation type="journal article" date="2018" name="Sci. Rep.">
        <title>Genomic signatures of local adaptation to the degree of environmental predictability in rotifers.</title>
        <authorList>
            <person name="Franch-Gras L."/>
            <person name="Hahn C."/>
            <person name="Garcia-Roger E.M."/>
            <person name="Carmona M.J."/>
            <person name="Serra M."/>
            <person name="Gomez A."/>
        </authorList>
    </citation>
    <scope>NUCLEOTIDE SEQUENCE [LARGE SCALE GENOMIC DNA]</scope>
    <source>
        <strain evidence="2">HYR1</strain>
    </source>
</reference>
<gene>
    <name evidence="2" type="ORF">BpHYR1_049019</name>
</gene>
<evidence type="ECO:0000313" key="3">
    <source>
        <dbReference type="Proteomes" id="UP000276133"/>
    </source>
</evidence>
<organism evidence="2 3">
    <name type="scientific">Brachionus plicatilis</name>
    <name type="common">Marine rotifer</name>
    <name type="synonym">Brachionus muelleri</name>
    <dbReference type="NCBI Taxonomy" id="10195"/>
    <lineage>
        <taxon>Eukaryota</taxon>
        <taxon>Metazoa</taxon>
        <taxon>Spiralia</taxon>
        <taxon>Gnathifera</taxon>
        <taxon>Rotifera</taxon>
        <taxon>Eurotatoria</taxon>
        <taxon>Monogononta</taxon>
        <taxon>Pseudotrocha</taxon>
        <taxon>Ploima</taxon>
        <taxon>Brachionidae</taxon>
        <taxon>Brachionus</taxon>
    </lineage>
</organism>
<dbReference type="Proteomes" id="UP000276133">
    <property type="component" value="Unassembled WGS sequence"/>
</dbReference>
<comment type="caution">
    <text evidence="2">The sequence shown here is derived from an EMBL/GenBank/DDBJ whole genome shotgun (WGS) entry which is preliminary data.</text>
</comment>
<name>A0A3M7RN11_BRAPC</name>
<keyword evidence="1" id="KW-0812">Transmembrane</keyword>
<accession>A0A3M7RN11</accession>
<keyword evidence="1" id="KW-1133">Transmembrane helix</keyword>